<dbReference type="RefSeq" id="WP_128756311.1">
    <property type="nucleotide sequence ID" value="NZ_QOVM01000001.1"/>
</dbReference>
<feature type="transmembrane region" description="Helical" evidence="1">
    <location>
        <begin position="36"/>
        <end position="56"/>
    </location>
</feature>
<evidence type="ECO:0000313" key="3">
    <source>
        <dbReference type="Proteomes" id="UP000289238"/>
    </source>
</evidence>
<accession>A0A4Q0PCM5</accession>
<keyword evidence="3" id="KW-1185">Reference proteome</keyword>
<protein>
    <submittedName>
        <fullName evidence="2">Uncharacterized protein</fullName>
    </submittedName>
</protein>
<gene>
    <name evidence="2" type="ORF">DSM00_370</name>
</gene>
<keyword evidence="1" id="KW-1133">Transmembrane helix</keyword>
<proteinExistence type="predicted"/>
<keyword evidence="1" id="KW-0812">Transmembrane</keyword>
<sequence>MKIALYIILGLAGALLIFNFTKIDYSAPLEGNSAVAVISVLACLCAMLLLIILLISRKIVEKKKRRL</sequence>
<comment type="caution">
    <text evidence="2">The sequence shown here is derived from an EMBL/GenBank/DDBJ whole genome shotgun (WGS) entry which is preliminary data.</text>
</comment>
<evidence type="ECO:0000256" key="1">
    <source>
        <dbReference type="SAM" id="Phobius"/>
    </source>
</evidence>
<name>A0A4Q0PCM5_9FLAO</name>
<dbReference type="Proteomes" id="UP000289238">
    <property type="component" value="Unassembled WGS sequence"/>
</dbReference>
<dbReference type="AlphaFoldDB" id="A0A4Q0PCM5"/>
<dbReference type="EMBL" id="QOVM01000001">
    <property type="protein sequence ID" value="RXG24580.1"/>
    <property type="molecule type" value="Genomic_DNA"/>
</dbReference>
<keyword evidence="1" id="KW-0472">Membrane</keyword>
<reference evidence="2 3" key="1">
    <citation type="submission" date="2018-07" db="EMBL/GenBank/DDBJ databases">
        <title>Leeuwenhoekiella genomics.</title>
        <authorList>
            <person name="Tahon G."/>
            <person name="Willems A."/>
        </authorList>
    </citation>
    <scope>NUCLEOTIDE SEQUENCE [LARGE SCALE GENOMIC DNA]</scope>
    <source>
        <strain evidence="2 3">LMG 22550</strain>
    </source>
</reference>
<evidence type="ECO:0000313" key="2">
    <source>
        <dbReference type="EMBL" id="RXG24580.1"/>
    </source>
</evidence>
<organism evidence="2 3">
    <name type="scientific">Leeuwenhoekiella aequorea</name>
    <dbReference type="NCBI Taxonomy" id="283736"/>
    <lineage>
        <taxon>Bacteria</taxon>
        <taxon>Pseudomonadati</taxon>
        <taxon>Bacteroidota</taxon>
        <taxon>Flavobacteriia</taxon>
        <taxon>Flavobacteriales</taxon>
        <taxon>Flavobacteriaceae</taxon>
        <taxon>Leeuwenhoekiella</taxon>
    </lineage>
</organism>